<feature type="short sequence motif" description="HXTX 1" evidence="2">
    <location>
        <begin position="58"/>
        <end position="61"/>
    </location>
</feature>
<feature type="active site" description="Proton acceptor" evidence="2">
    <location>
        <position position="145"/>
    </location>
</feature>
<dbReference type="RefSeq" id="WP_051547747.1">
    <property type="nucleotide sequence ID" value="NZ_JAJA02000001.1"/>
</dbReference>
<dbReference type="HAMAP" id="MF_01940">
    <property type="entry name" value="RNA_CPDase"/>
    <property type="match status" value="1"/>
</dbReference>
<dbReference type="PANTHER" id="PTHR35561:SF1">
    <property type="entry name" value="RNA 2',3'-CYCLIC PHOSPHODIESTERASE"/>
    <property type="match status" value="1"/>
</dbReference>
<reference evidence="3 4" key="1">
    <citation type="journal article" date="2014" name="Genome Announc.">
        <title>Draft Genome Sequence of Lysobacter capsici AZ78, a Bacterium Antagonistic to Plant-Pathogenic Oomycetes.</title>
        <authorList>
            <person name="Puopolo G."/>
            <person name="Sonego P."/>
            <person name="Engelen K."/>
            <person name="Pertot I."/>
        </authorList>
    </citation>
    <scope>NUCLEOTIDE SEQUENCE [LARGE SCALE GENOMIC DNA]</scope>
    <source>
        <strain evidence="3 4">AZ78</strain>
    </source>
</reference>
<dbReference type="EC" id="3.1.4.58" evidence="2"/>
<feature type="active site" description="Proton donor" evidence="2">
    <location>
        <position position="58"/>
    </location>
</feature>
<comment type="function">
    <text evidence="2">Hydrolyzes RNA 2',3'-cyclic phosphodiester to an RNA 2'-phosphomonoester.</text>
</comment>
<comment type="catalytic activity">
    <reaction evidence="2">
        <text>a 3'-end 2',3'-cyclophospho-ribonucleotide-RNA + H2O = a 3'-end 2'-phospho-ribonucleotide-RNA + H(+)</text>
        <dbReference type="Rhea" id="RHEA:11828"/>
        <dbReference type="Rhea" id="RHEA-COMP:10464"/>
        <dbReference type="Rhea" id="RHEA-COMP:17353"/>
        <dbReference type="ChEBI" id="CHEBI:15377"/>
        <dbReference type="ChEBI" id="CHEBI:15378"/>
        <dbReference type="ChEBI" id="CHEBI:83064"/>
        <dbReference type="ChEBI" id="CHEBI:173113"/>
        <dbReference type="EC" id="3.1.4.58"/>
    </reaction>
</comment>
<keyword evidence="3" id="KW-0436">Ligase</keyword>
<feature type="short sequence motif" description="HXTX 2" evidence="2">
    <location>
        <begin position="145"/>
        <end position="148"/>
    </location>
</feature>
<dbReference type="SUPFAM" id="SSF55144">
    <property type="entry name" value="LigT-like"/>
    <property type="match status" value="1"/>
</dbReference>
<dbReference type="Proteomes" id="UP000023435">
    <property type="component" value="Unassembled WGS sequence"/>
</dbReference>
<dbReference type="OrthoDB" id="7061261at2"/>
<dbReference type="EMBL" id="JAJA02000001">
    <property type="protein sequence ID" value="KWS03461.1"/>
    <property type="molecule type" value="Genomic_DNA"/>
</dbReference>
<sequence>MHQDSLFGAAPPASTDLHRLFFALLPDDATRQRMAGVAADIHARHDGGGRLIGAHRYHLTLQFLGDAHEFQAERAQAAQAAAAEVVANAFELRLDRAGSFRNRSIPWWLGCEHTPPGLQALFDRLGVALAKRGVRVEGGHSLTPHVTIVRDAAAALHPPIAIEAIDWWVADFALIHSQLGARNAYTVLGQWSLHE</sequence>
<dbReference type="Gene3D" id="3.90.1140.10">
    <property type="entry name" value="Cyclic phosphodiesterase"/>
    <property type="match status" value="1"/>
</dbReference>
<dbReference type="GO" id="GO:0008664">
    <property type="term" value="F:RNA 2',3'-cyclic 3'-phosphodiesterase activity"/>
    <property type="evidence" value="ECO:0007669"/>
    <property type="project" value="UniProtKB-EC"/>
</dbReference>
<dbReference type="Pfam" id="PF13563">
    <property type="entry name" value="2_5_RNA_ligase2"/>
    <property type="match status" value="1"/>
</dbReference>
<keyword evidence="1 2" id="KW-0378">Hydrolase</keyword>
<evidence type="ECO:0000256" key="2">
    <source>
        <dbReference type="HAMAP-Rule" id="MF_01940"/>
    </source>
</evidence>
<comment type="similarity">
    <text evidence="2">Belongs to the 2H phosphoesterase superfamily. ThpR family.</text>
</comment>
<keyword evidence="4" id="KW-1185">Reference proteome</keyword>
<dbReference type="InterPro" id="IPR004175">
    <property type="entry name" value="RNA_CPDase"/>
</dbReference>
<name>A0A108U6H9_9GAMM</name>
<accession>A0A108U6H9</accession>
<evidence type="ECO:0000313" key="3">
    <source>
        <dbReference type="EMBL" id="KWS03461.1"/>
    </source>
</evidence>
<dbReference type="GO" id="GO:0016874">
    <property type="term" value="F:ligase activity"/>
    <property type="evidence" value="ECO:0007669"/>
    <property type="project" value="UniProtKB-KW"/>
</dbReference>
<organism evidence="3 4">
    <name type="scientific">Lysobacter capsici AZ78</name>
    <dbReference type="NCBI Taxonomy" id="1444315"/>
    <lineage>
        <taxon>Bacteria</taxon>
        <taxon>Pseudomonadati</taxon>
        <taxon>Pseudomonadota</taxon>
        <taxon>Gammaproteobacteria</taxon>
        <taxon>Lysobacterales</taxon>
        <taxon>Lysobacteraceae</taxon>
        <taxon>Lysobacter</taxon>
    </lineage>
</organism>
<comment type="caution">
    <text evidence="3">The sequence shown here is derived from an EMBL/GenBank/DDBJ whole genome shotgun (WGS) entry which is preliminary data.</text>
</comment>
<protein>
    <recommendedName>
        <fullName evidence="2">RNA 2',3'-cyclic phosphodiesterase</fullName>
        <shortName evidence="2">RNA 2',3'-CPDase</shortName>
        <ecNumber evidence="2">3.1.4.58</ecNumber>
    </recommendedName>
</protein>
<dbReference type="NCBIfam" id="TIGR02258">
    <property type="entry name" value="2_5_ligase"/>
    <property type="match status" value="1"/>
</dbReference>
<dbReference type="InterPro" id="IPR009097">
    <property type="entry name" value="Cyclic_Pdiesterase"/>
</dbReference>
<gene>
    <name evidence="3" type="ORF">AZ78_1008</name>
</gene>
<dbReference type="AlphaFoldDB" id="A0A108U6H9"/>
<dbReference type="PANTHER" id="PTHR35561">
    <property type="entry name" value="RNA 2',3'-CYCLIC PHOSPHODIESTERASE"/>
    <property type="match status" value="1"/>
</dbReference>
<proteinExistence type="inferred from homology"/>
<dbReference type="GO" id="GO:0004113">
    <property type="term" value="F:2',3'-cyclic-nucleotide 3'-phosphodiesterase activity"/>
    <property type="evidence" value="ECO:0007669"/>
    <property type="project" value="InterPro"/>
</dbReference>
<evidence type="ECO:0000313" key="4">
    <source>
        <dbReference type="Proteomes" id="UP000023435"/>
    </source>
</evidence>
<evidence type="ECO:0000256" key="1">
    <source>
        <dbReference type="ARBA" id="ARBA00022801"/>
    </source>
</evidence>